<keyword evidence="2" id="KW-1185">Reference proteome</keyword>
<dbReference type="EMBL" id="CANTFL010000265">
    <property type="protein sequence ID" value="CAI5720089.1"/>
    <property type="molecule type" value="Genomic_DNA"/>
</dbReference>
<comment type="caution">
    <text evidence="1">The sequence shown here is derived from an EMBL/GenBank/DDBJ whole genome shotgun (WGS) entry which is preliminary data.</text>
</comment>
<proteinExistence type="predicted"/>
<dbReference type="Proteomes" id="UP001162031">
    <property type="component" value="Unassembled WGS sequence"/>
</dbReference>
<name>A0AAV0TFB2_HYABA</name>
<sequence length="337" mass="37712">MRVITFALATTSIIQPCTVSVLEAAASTATGLRAPTVVPALSNGHDDISFSRSLRSSTQGVSMGGGLLGEGVVNKIESAVSSALVKYQPQEHVYIQFFDGFKAMFPGYMFDEALLKSSEVTKLLSSARYEDLLKNPLSVEGEADMARILAGLLSSKDKKVQDFGEEHLKILIHRWDQRNKKPTDELEELKEPYFTDFIKHNSAADVTLMKYCGRVIRGEEGSNLYYRLISMRYGGPEEFLGGMSWTFLLKRKHYTRTRKIIEGTMKAVGVNPSLRTEFLKEYESASQFMLDMRRPSRSVPEIQDDAAIEKLKEYGEHLSDLVKKMFGSGAPVDRLLL</sequence>
<gene>
    <name evidence="1" type="ORF">HBR001_LOCUS2317</name>
</gene>
<organism evidence="1 2">
    <name type="scientific">Hyaloperonospora brassicae</name>
    <name type="common">Brassica downy mildew</name>
    <name type="synonym">Peronospora brassicae</name>
    <dbReference type="NCBI Taxonomy" id="162125"/>
    <lineage>
        <taxon>Eukaryota</taxon>
        <taxon>Sar</taxon>
        <taxon>Stramenopiles</taxon>
        <taxon>Oomycota</taxon>
        <taxon>Peronosporomycetes</taxon>
        <taxon>Peronosporales</taxon>
        <taxon>Peronosporaceae</taxon>
        <taxon>Hyaloperonospora</taxon>
    </lineage>
</organism>
<protein>
    <recommendedName>
        <fullName evidence="3">RxLR effector candidate protein</fullName>
    </recommendedName>
</protein>
<accession>A0AAV0TFB2</accession>
<reference evidence="1" key="1">
    <citation type="submission" date="2022-12" db="EMBL/GenBank/DDBJ databases">
        <authorList>
            <person name="Webb A."/>
        </authorList>
    </citation>
    <scope>NUCLEOTIDE SEQUENCE</scope>
    <source>
        <strain evidence="1">Hp1</strain>
    </source>
</reference>
<evidence type="ECO:0000313" key="1">
    <source>
        <dbReference type="EMBL" id="CAI5720089.1"/>
    </source>
</evidence>
<dbReference type="AlphaFoldDB" id="A0AAV0TFB2"/>
<evidence type="ECO:0008006" key="3">
    <source>
        <dbReference type="Google" id="ProtNLM"/>
    </source>
</evidence>
<evidence type="ECO:0000313" key="2">
    <source>
        <dbReference type="Proteomes" id="UP001162031"/>
    </source>
</evidence>